<dbReference type="GO" id="GO:0000976">
    <property type="term" value="F:transcription cis-regulatory region binding"/>
    <property type="evidence" value="ECO:0007669"/>
    <property type="project" value="TreeGrafter"/>
</dbReference>
<accession>A0A1I0V5B7</accession>
<proteinExistence type="inferred from homology"/>
<gene>
    <name evidence="6" type="ORF">SAMN04488528_1001169</name>
</gene>
<dbReference type="InterPro" id="IPR036390">
    <property type="entry name" value="WH_DNA-bd_sf"/>
</dbReference>
<evidence type="ECO:0000259" key="5">
    <source>
        <dbReference type="PROSITE" id="PS50931"/>
    </source>
</evidence>
<dbReference type="Pfam" id="PF03466">
    <property type="entry name" value="LysR_substrate"/>
    <property type="match status" value="1"/>
</dbReference>
<dbReference type="PANTHER" id="PTHR30126:SF40">
    <property type="entry name" value="HTH-TYPE TRANSCRIPTIONAL REGULATOR GLTR"/>
    <property type="match status" value="1"/>
</dbReference>
<evidence type="ECO:0000256" key="4">
    <source>
        <dbReference type="ARBA" id="ARBA00023163"/>
    </source>
</evidence>
<dbReference type="SUPFAM" id="SSF46785">
    <property type="entry name" value="Winged helix' DNA-binding domain"/>
    <property type="match status" value="1"/>
</dbReference>
<keyword evidence="7" id="KW-1185">Reference proteome</keyword>
<dbReference type="SUPFAM" id="SSF53850">
    <property type="entry name" value="Periplasmic binding protein-like II"/>
    <property type="match status" value="1"/>
</dbReference>
<dbReference type="GO" id="GO:0003700">
    <property type="term" value="F:DNA-binding transcription factor activity"/>
    <property type="evidence" value="ECO:0007669"/>
    <property type="project" value="InterPro"/>
</dbReference>
<dbReference type="Pfam" id="PF00126">
    <property type="entry name" value="HTH_1"/>
    <property type="match status" value="1"/>
</dbReference>
<evidence type="ECO:0000256" key="2">
    <source>
        <dbReference type="ARBA" id="ARBA00023015"/>
    </source>
</evidence>
<keyword evidence="4" id="KW-0804">Transcription</keyword>
<dbReference type="PROSITE" id="PS50931">
    <property type="entry name" value="HTH_LYSR"/>
    <property type="match status" value="1"/>
</dbReference>
<dbReference type="InterPro" id="IPR036388">
    <property type="entry name" value="WH-like_DNA-bd_sf"/>
</dbReference>
<keyword evidence="2" id="KW-0805">Transcription regulation</keyword>
<evidence type="ECO:0000313" key="7">
    <source>
        <dbReference type="Proteomes" id="UP000198619"/>
    </source>
</evidence>
<evidence type="ECO:0000256" key="3">
    <source>
        <dbReference type="ARBA" id="ARBA00023125"/>
    </source>
</evidence>
<dbReference type="OrthoDB" id="9803714at2"/>
<dbReference type="InterPro" id="IPR005119">
    <property type="entry name" value="LysR_subst-bd"/>
</dbReference>
<feature type="domain" description="HTH lysR-type" evidence="5">
    <location>
        <begin position="1"/>
        <end position="58"/>
    </location>
</feature>
<reference evidence="6 7" key="1">
    <citation type="submission" date="2016-10" db="EMBL/GenBank/DDBJ databases">
        <authorList>
            <person name="de Groot N.N."/>
        </authorList>
    </citation>
    <scope>NUCLEOTIDE SEQUENCE [LARGE SCALE GENOMIC DNA]</scope>
    <source>
        <strain evidence="6 7">DSM 12271</strain>
    </source>
</reference>
<organism evidence="6 7">
    <name type="scientific">Clostridium frigidicarnis</name>
    <dbReference type="NCBI Taxonomy" id="84698"/>
    <lineage>
        <taxon>Bacteria</taxon>
        <taxon>Bacillati</taxon>
        <taxon>Bacillota</taxon>
        <taxon>Clostridia</taxon>
        <taxon>Eubacteriales</taxon>
        <taxon>Clostridiaceae</taxon>
        <taxon>Clostridium</taxon>
    </lineage>
</organism>
<dbReference type="CDD" id="cd05466">
    <property type="entry name" value="PBP2_LTTR_substrate"/>
    <property type="match status" value="1"/>
</dbReference>
<dbReference type="STRING" id="84698.SAMN04488528_1001169"/>
<dbReference type="InterPro" id="IPR000847">
    <property type="entry name" value="LysR_HTH_N"/>
</dbReference>
<dbReference type="PANTHER" id="PTHR30126">
    <property type="entry name" value="HTH-TYPE TRANSCRIPTIONAL REGULATOR"/>
    <property type="match status" value="1"/>
</dbReference>
<evidence type="ECO:0000256" key="1">
    <source>
        <dbReference type="ARBA" id="ARBA00009437"/>
    </source>
</evidence>
<protein>
    <submittedName>
        <fullName evidence="6">DNA-binding transcriptional regulator, LysR family</fullName>
    </submittedName>
</protein>
<name>A0A1I0V5B7_9CLOT</name>
<evidence type="ECO:0000313" key="6">
    <source>
        <dbReference type="EMBL" id="SFA71549.1"/>
    </source>
</evidence>
<dbReference type="Gene3D" id="3.40.190.290">
    <property type="match status" value="1"/>
</dbReference>
<comment type="similarity">
    <text evidence="1">Belongs to the LysR transcriptional regulatory family.</text>
</comment>
<dbReference type="RefSeq" id="WP_090037812.1">
    <property type="nucleotide sequence ID" value="NZ_FOKI01000001.1"/>
</dbReference>
<dbReference type="Proteomes" id="UP000198619">
    <property type="component" value="Unassembled WGS sequence"/>
</dbReference>
<dbReference type="Gene3D" id="1.10.10.10">
    <property type="entry name" value="Winged helix-like DNA-binding domain superfamily/Winged helix DNA-binding domain"/>
    <property type="match status" value="1"/>
</dbReference>
<sequence>MNFEQLNIITTLAEEKSFSKTANKLHITTSAVSQAVSSLEKELSIIIFQRSKQGSFPTTKGQYIIKNAYKILERQNDIYTYVNNKFALPKIRLRIGCIPGINSSLIKALYDLQKEYPFAEISIIEQNTQDLLLSLQQEKFDFALIAFSNNIKNHNLHYEITKIIDGSFYFVANKKSPISNYEVLDYESIIAEPLAIYQDKFLLNYLSHIENKTQKPANILFKTNNFISIINAVEENMAISFGPSYSIMNEFNHKRDNVKTIPVIEDENIISPSLWFLKIKNHSFNEIGSDLLSLIKEKMKVIDSPSDSLL</sequence>
<keyword evidence="3 6" id="KW-0238">DNA-binding</keyword>
<dbReference type="EMBL" id="FOKI01000001">
    <property type="protein sequence ID" value="SFA71549.1"/>
    <property type="molecule type" value="Genomic_DNA"/>
</dbReference>
<dbReference type="AlphaFoldDB" id="A0A1I0V5B7"/>